<dbReference type="AlphaFoldDB" id="A0A6G0U3D0"/>
<evidence type="ECO:0000313" key="3">
    <source>
        <dbReference type="Proteomes" id="UP000475862"/>
    </source>
</evidence>
<sequence length="170" mass="20086">MNVSRARAAAAFIIIHHIIKKKPKRKARWWMKKFYVNRMQCGVKFLEDMRYEAVEDTIKNFTRMTTIEFEHFKSLIEPQMKKMDTQFREAISVTERLGITLRFLATGDSYTSLQYLFRVSKLSISRIVLEVCDALCNALKDWVKKLFTFNQFRIHSKSSSIEELEDGCKV</sequence>
<dbReference type="Proteomes" id="UP000475862">
    <property type="component" value="Unassembled WGS sequence"/>
</dbReference>
<protein>
    <recommendedName>
        <fullName evidence="1">DUF8040 domain-containing protein</fullName>
    </recommendedName>
</protein>
<proteinExistence type="predicted"/>
<gene>
    <name evidence="2" type="ORF">AGLY_002384</name>
</gene>
<evidence type="ECO:0000259" key="1">
    <source>
        <dbReference type="Pfam" id="PF26138"/>
    </source>
</evidence>
<dbReference type="Pfam" id="PF26138">
    <property type="entry name" value="DUF8040"/>
    <property type="match status" value="1"/>
</dbReference>
<evidence type="ECO:0000313" key="2">
    <source>
        <dbReference type="EMBL" id="KAE9543584.1"/>
    </source>
</evidence>
<name>A0A6G0U3D0_APHGL</name>
<reference evidence="2 3" key="1">
    <citation type="submission" date="2019-08" db="EMBL/GenBank/DDBJ databases">
        <title>The genome of the soybean aphid Biotype 1, its phylome, world population structure and adaptation to the North American continent.</title>
        <authorList>
            <person name="Giordano R."/>
            <person name="Donthu R.K."/>
            <person name="Hernandez A.G."/>
            <person name="Wright C.L."/>
            <person name="Zimin A.V."/>
        </authorList>
    </citation>
    <scope>NUCLEOTIDE SEQUENCE [LARGE SCALE GENOMIC DNA]</scope>
    <source>
        <tissue evidence="2">Whole aphids</tissue>
    </source>
</reference>
<dbReference type="OrthoDB" id="6625330at2759"/>
<feature type="domain" description="DUF8040" evidence="1">
    <location>
        <begin position="52"/>
        <end position="136"/>
    </location>
</feature>
<keyword evidence="3" id="KW-1185">Reference proteome</keyword>
<dbReference type="EMBL" id="VYZN01000008">
    <property type="protein sequence ID" value="KAE9543584.1"/>
    <property type="molecule type" value="Genomic_DNA"/>
</dbReference>
<organism evidence="2 3">
    <name type="scientific">Aphis glycines</name>
    <name type="common">Soybean aphid</name>
    <dbReference type="NCBI Taxonomy" id="307491"/>
    <lineage>
        <taxon>Eukaryota</taxon>
        <taxon>Metazoa</taxon>
        <taxon>Ecdysozoa</taxon>
        <taxon>Arthropoda</taxon>
        <taxon>Hexapoda</taxon>
        <taxon>Insecta</taxon>
        <taxon>Pterygota</taxon>
        <taxon>Neoptera</taxon>
        <taxon>Paraneoptera</taxon>
        <taxon>Hemiptera</taxon>
        <taxon>Sternorrhyncha</taxon>
        <taxon>Aphidomorpha</taxon>
        <taxon>Aphidoidea</taxon>
        <taxon>Aphididae</taxon>
        <taxon>Aphidini</taxon>
        <taxon>Aphis</taxon>
        <taxon>Aphis</taxon>
    </lineage>
</organism>
<accession>A0A6G0U3D0</accession>
<comment type="caution">
    <text evidence="2">The sequence shown here is derived from an EMBL/GenBank/DDBJ whole genome shotgun (WGS) entry which is preliminary data.</text>
</comment>
<dbReference type="InterPro" id="IPR058353">
    <property type="entry name" value="DUF8040"/>
</dbReference>